<organism evidence="1 2">
    <name type="scientific">Gulo gulo</name>
    <name type="common">Wolverine</name>
    <name type="synonym">Gluton</name>
    <dbReference type="NCBI Taxonomy" id="48420"/>
    <lineage>
        <taxon>Eukaryota</taxon>
        <taxon>Metazoa</taxon>
        <taxon>Chordata</taxon>
        <taxon>Craniata</taxon>
        <taxon>Vertebrata</taxon>
        <taxon>Euteleostomi</taxon>
        <taxon>Mammalia</taxon>
        <taxon>Eutheria</taxon>
        <taxon>Laurasiatheria</taxon>
        <taxon>Carnivora</taxon>
        <taxon>Caniformia</taxon>
        <taxon>Musteloidea</taxon>
        <taxon>Mustelidae</taxon>
        <taxon>Guloninae</taxon>
        <taxon>Gulo</taxon>
    </lineage>
</organism>
<evidence type="ECO:0000313" key="1">
    <source>
        <dbReference type="EMBL" id="VCW78883.1"/>
    </source>
</evidence>
<evidence type="ECO:0000313" key="2">
    <source>
        <dbReference type="Proteomes" id="UP000269945"/>
    </source>
</evidence>
<reference evidence="1 2" key="1">
    <citation type="submission" date="2018-10" db="EMBL/GenBank/DDBJ databases">
        <authorList>
            <person name="Ekblom R."/>
            <person name="Jareborg N."/>
        </authorList>
    </citation>
    <scope>NUCLEOTIDE SEQUENCE [LARGE SCALE GENOMIC DNA]</scope>
    <source>
        <tissue evidence="1">Muscle</tissue>
    </source>
</reference>
<proteinExistence type="predicted"/>
<dbReference type="EMBL" id="CYRY02010903">
    <property type="protein sequence ID" value="VCW78883.1"/>
    <property type="molecule type" value="Genomic_DNA"/>
</dbReference>
<dbReference type="Proteomes" id="UP000269945">
    <property type="component" value="Unassembled WGS sequence"/>
</dbReference>
<keyword evidence="2" id="KW-1185">Reference proteome</keyword>
<name>A0A9X9PZ66_GULGU</name>
<sequence>MKNPPKPECDAGEGSRDSQDACLIFGHMKVLGVMKQKIPQRKL</sequence>
<protein>
    <submittedName>
        <fullName evidence="1">Uncharacterized protein</fullName>
    </submittedName>
</protein>
<comment type="caution">
    <text evidence="1">The sequence shown here is derived from an EMBL/GenBank/DDBJ whole genome shotgun (WGS) entry which is preliminary data.</text>
</comment>
<gene>
    <name evidence="1" type="ORF">BN2614_LOCUS1</name>
</gene>
<dbReference type="AlphaFoldDB" id="A0A9X9PZ66"/>
<accession>A0A9X9PZ66</accession>